<dbReference type="SUPFAM" id="SSF88713">
    <property type="entry name" value="Glycoside hydrolase/deacetylase"/>
    <property type="match status" value="1"/>
</dbReference>
<dbReference type="STRING" id="1437059.A6A05_06290"/>
<dbReference type="Proteomes" id="UP000078543">
    <property type="component" value="Unassembled WGS sequence"/>
</dbReference>
<keyword evidence="3" id="KW-1185">Reference proteome</keyword>
<dbReference type="CDD" id="cd10936">
    <property type="entry name" value="CE4_DAC2"/>
    <property type="match status" value="1"/>
</dbReference>
<evidence type="ECO:0000313" key="2">
    <source>
        <dbReference type="EMBL" id="OAN64488.1"/>
    </source>
</evidence>
<evidence type="ECO:0000313" key="3">
    <source>
        <dbReference type="Proteomes" id="UP000078543"/>
    </source>
</evidence>
<dbReference type="RefSeq" id="WP_068496936.1">
    <property type="nucleotide sequence ID" value="NZ_LWQU01000032.1"/>
</dbReference>
<proteinExistence type="predicted"/>
<gene>
    <name evidence="2" type="ORF">A6A05_06290</name>
</gene>
<feature type="region of interest" description="Disordered" evidence="1">
    <location>
        <begin position="86"/>
        <end position="113"/>
    </location>
</feature>
<name>A0A178N175_9PROT</name>
<accession>A0A178N175</accession>
<dbReference type="GO" id="GO:0005975">
    <property type="term" value="P:carbohydrate metabolic process"/>
    <property type="evidence" value="ECO:0007669"/>
    <property type="project" value="InterPro"/>
</dbReference>
<dbReference type="InterPro" id="IPR011330">
    <property type="entry name" value="Glyco_hydro/deAcase_b/a-brl"/>
</dbReference>
<protein>
    <recommendedName>
        <fullName evidence="4">Divergent polysaccharide deacetylase family protein</fullName>
    </recommendedName>
</protein>
<reference evidence="2 3" key="1">
    <citation type="submission" date="2016-04" db="EMBL/GenBank/DDBJ databases">
        <title>Draft genome sequence of freshwater magnetotactic bacteria Magnetospirillum marisnigri SP-1 and Magnetospirillum moscoviense BB-1.</title>
        <authorList>
            <person name="Koziaeva V."/>
            <person name="Dziuba M.V."/>
            <person name="Ivanov T.M."/>
            <person name="Kuznetsov B."/>
            <person name="Grouzdev D.S."/>
        </authorList>
    </citation>
    <scope>NUCLEOTIDE SEQUENCE [LARGE SCALE GENOMIC DNA]</scope>
    <source>
        <strain evidence="2 3">BB-1</strain>
    </source>
</reference>
<sequence>MSRREIRRLLMEPKRRSSSSRSWAVLALMAAVLLGGIAIGAGVGLGIMASRPDQEARDWERAEMAVDRPPRREALLEPAAAAEPPVIPLVPLPPARPGGPADDGFDADQASGQVADQQVASVPLILPQPSVKPVEQGAPAWVRYAVPAPKAGSQPMIAVVIDDLGVDRKRSEKVVELRAPLTLAWMTYAENLPQITQLARKRGHELMVHVPMQPQGESYDPGPDVLEVAVHPEENRRRLAWGLNRFEGFVGINNHMGSRFTADRTGMKVVMEEVKRRGLLFLDSVTTDKSVAPELAKRHGVPFAARSVFLDNEQSVASVKAQLAKTEAHARKFGAAIAIGHPHDATIEALAAWLPGLEARGFLLVPVTTIVKAQTPP</sequence>
<evidence type="ECO:0008006" key="4">
    <source>
        <dbReference type="Google" id="ProtNLM"/>
    </source>
</evidence>
<evidence type="ECO:0000256" key="1">
    <source>
        <dbReference type="SAM" id="MobiDB-lite"/>
    </source>
</evidence>
<dbReference type="PANTHER" id="PTHR30105:SF2">
    <property type="entry name" value="DIVERGENT POLYSACCHARIDE DEACETYLASE SUPERFAMILY"/>
    <property type="match status" value="1"/>
</dbReference>
<feature type="compositionally biased region" description="Pro residues" evidence="1">
    <location>
        <begin position="86"/>
        <end position="97"/>
    </location>
</feature>
<organism evidence="2 3">
    <name type="scientific">Magnetospirillum moscoviense</name>
    <dbReference type="NCBI Taxonomy" id="1437059"/>
    <lineage>
        <taxon>Bacteria</taxon>
        <taxon>Pseudomonadati</taxon>
        <taxon>Pseudomonadota</taxon>
        <taxon>Alphaproteobacteria</taxon>
        <taxon>Rhodospirillales</taxon>
        <taxon>Rhodospirillaceae</taxon>
        <taxon>Magnetospirillum</taxon>
    </lineage>
</organism>
<dbReference type="InterPro" id="IPR006837">
    <property type="entry name" value="Divergent_DAC"/>
</dbReference>
<dbReference type="Gene3D" id="3.20.20.370">
    <property type="entry name" value="Glycoside hydrolase/deacetylase"/>
    <property type="match status" value="1"/>
</dbReference>
<dbReference type="AlphaFoldDB" id="A0A178N175"/>
<dbReference type="EMBL" id="LWQU01000032">
    <property type="protein sequence ID" value="OAN64488.1"/>
    <property type="molecule type" value="Genomic_DNA"/>
</dbReference>
<comment type="caution">
    <text evidence="2">The sequence shown here is derived from an EMBL/GenBank/DDBJ whole genome shotgun (WGS) entry which is preliminary data.</text>
</comment>
<dbReference type="Pfam" id="PF04748">
    <property type="entry name" value="Polysacc_deac_2"/>
    <property type="match status" value="1"/>
</dbReference>
<dbReference type="PANTHER" id="PTHR30105">
    <property type="entry name" value="UNCHARACTERIZED YIBQ-RELATED"/>
    <property type="match status" value="1"/>
</dbReference>